<sequence>MAVIMLDLAGLNDVTDDTIPRVTIGGSGSRKPHLSSSSPTMETENRRSKNSFHVLTNGVEPNLQLPTSSTPPGWLQRWIEGRVAKLMRRRWLSVALAEFKYPSLCEYLVRTSTPSAESGLVGPRLRVMHKPEAPKNNSENLRNDVDTLYRGSLEPCLISLLVKRYKDT</sequence>
<dbReference type="EMBL" id="UYRU01084611">
    <property type="protein sequence ID" value="VDN34024.1"/>
    <property type="molecule type" value="Genomic_DNA"/>
</dbReference>
<proteinExistence type="predicted"/>
<dbReference type="AlphaFoldDB" id="A0A3P7MW54"/>
<evidence type="ECO:0000313" key="2">
    <source>
        <dbReference type="EMBL" id="VDN34024.1"/>
    </source>
</evidence>
<evidence type="ECO:0000313" key="3">
    <source>
        <dbReference type="Proteomes" id="UP000281553"/>
    </source>
</evidence>
<protein>
    <submittedName>
        <fullName evidence="2">Uncharacterized protein</fullName>
    </submittedName>
</protein>
<organism evidence="2 3">
    <name type="scientific">Dibothriocephalus latus</name>
    <name type="common">Fish tapeworm</name>
    <name type="synonym">Diphyllobothrium latum</name>
    <dbReference type="NCBI Taxonomy" id="60516"/>
    <lineage>
        <taxon>Eukaryota</taxon>
        <taxon>Metazoa</taxon>
        <taxon>Spiralia</taxon>
        <taxon>Lophotrochozoa</taxon>
        <taxon>Platyhelminthes</taxon>
        <taxon>Cestoda</taxon>
        <taxon>Eucestoda</taxon>
        <taxon>Diphyllobothriidea</taxon>
        <taxon>Diphyllobothriidae</taxon>
        <taxon>Dibothriocephalus</taxon>
    </lineage>
</organism>
<evidence type="ECO:0000256" key="1">
    <source>
        <dbReference type="SAM" id="MobiDB-lite"/>
    </source>
</evidence>
<keyword evidence="3" id="KW-1185">Reference proteome</keyword>
<name>A0A3P7MW54_DIBLA</name>
<gene>
    <name evidence="2" type="ORF">DILT_LOCUS16401</name>
</gene>
<dbReference type="OrthoDB" id="10252227at2759"/>
<reference evidence="2 3" key="1">
    <citation type="submission" date="2018-11" db="EMBL/GenBank/DDBJ databases">
        <authorList>
            <consortium name="Pathogen Informatics"/>
        </authorList>
    </citation>
    <scope>NUCLEOTIDE SEQUENCE [LARGE SCALE GENOMIC DNA]</scope>
</reference>
<accession>A0A3P7MW54</accession>
<feature type="region of interest" description="Disordered" evidence="1">
    <location>
        <begin position="21"/>
        <end position="48"/>
    </location>
</feature>
<dbReference type="Proteomes" id="UP000281553">
    <property type="component" value="Unassembled WGS sequence"/>
</dbReference>